<reference evidence="1 2" key="1">
    <citation type="submission" date="2017-01" db="EMBL/GenBank/DDBJ databases">
        <authorList>
            <person name="Erauso G."/>
        </authorList>
    </citation>
    <scope>NUCLEOTIDE SEQUENCE [LARGE SCALE GENOMIC DNA]</scope>
    <source>
        <strain evidence="1">MESINF1</strain>
    </source>
</reference>
<evidence type="ECO:0000313" key="2">
    <source>
        <dbReference type="Proteomes" id="UP000250796"/>
    </source>
</evidence>
<keyword evidence="2" id="KW-1185">Reference proteome</keyword>
<dbReference type="AlphaFoldDB" id="A0A7Z7LDE0"/>
<sequence>MDILSLIKPERRKGYLARLVVLEREVELLADQMELLKKTEDGVVRDSLFESAIIRASKLVRNSGFTIKSFREFVRQSCPRPFRKELYDLLDGFEREETLLVERIVKLKNRRDRVIVHMDPRFAFHPERDGENTVELGDLEAIFDYLKRHMSIFTLTPRT</sequence>
<proteinExistence type="predicted"/>
<evidence type="ECO:0000313" key="1">
    <source>
        <dbReference type="EMBL" id="SSC11958.1"/>
    </source>
</evidence>
<dbReference type="Proteomes" id="UP000250796">
    <property type="component" value="Chromosome MESINF"/>
</dbReference>
<dbReference type="KEGG" id="minf:MESINF_0509"/>
<gene>
    <name evidence="1" type="ORF">MESINF_0509</name>
</gene>
<evidence type="ECO:0008006" key="3">
    <source>
        <dbReference type="Google" id="ProtNLM"/>
    </source>
</evidence>
<dbReference type="EMBL" id="LS974202">
    <property type="protein sequence ID" value="SSC11958.1"/>
    <property type="molecule type" value="Genomic_DNA"/>
</dbReference>
<organism evidence="1 2">
    <name type="scientific">Mesotoga infera</name>
    <dbReference type="NCBI Taxonomy" id="1236046"/>
    <lineage>
        <taxon>Bacteria</taxon>
        <taxon>Thermotogati</taxon>
        <taxon>Thermotogota</taxon>
        <taxon>Thermotogae</taxon>
        <taxon>Kosmotogales</taxon>
        <taxon>Kosmotogaceae</taxon>
        <taxon>Mesotoga</taxon>
    </lineage>
</organism>
<protein>
    <recommendedName>
        <fullName evidence="3">HEPN AbiU2-like domain-containing protein</fullName>
    </recommendedName>
</protein>
<dbReference type="RefSeq" id="WP_169698380.1">
    <property type="nucleotide sequence ID" value="NZ_LS974202.1"/>
</dbReference>
<accession>A0A7Z7LDE0</accession>
<name>A0A7Z7LDE0_9BACT</name>